<dbReference type="Proteomes" id="UP000738359">
    <property type="component" value="Unassembled WGS sequence"/>
</dbReference>
<feature type="compositionally biased region" description="Polar residues" evidence="1">
    <location>
        <begin position="368"/>
        <end position="384"/>
    </location>
</feature>
<feature type="region of interest" description="Disordered" evidence="1">
    <location>
        <begin position="364"/>
        <end position="384"/>
    </location>
</feature>
<evidence type="ECO:0000313" key="4">
    <source>
        <dbReference type="Proteomes" id="UP000738359"/>
    </source>
</evidence>
<feature type="signal peptide" evidence="2">
    <location>
        <begin position="1"/>
        <end position="29"/>
    </location>
</feature>
<feature type="compositionally biased region" description="Acidic residues" evidence="1">
    <location>
        <begin position="207"/>
        <end position="221"/>
    </location>
</feature>
<feature type="compositionally biased region" description="Low complexity" evidence="1">
    <location>
        <begin position="52"/>
        <end position="62"/>
    </location>
</feature>
<dbReference type="EMBL" id="JAAAHY010001930">
    <property type="protein sequence ID" value="KAF9946073.1"/>
    <property type="molecule type" value="Genomic_DNA"/>
</dbReference>
<protein>
    <submittedName>
        <fullName evidence="3">Uncharacterized protein</fullName>
    </submittedName>
</protein>
<accession>A0A9P6LV82</accession>
<gene>
    <name evidence="3" type="ORF">BGZ70_003422</name>
</gene>
<dbReference type="OrthoDB" id="2438412at2759"/>
<comment type="caution">
    <text evidence="3">The sequence shown here is derived from an EMBL/GenBank/DDBJ whole genome shotgun (WGS) entry which is preliminary data.</text>
</comment>
<organism evidence="3 4">
    <name type="scientific">Mortierella alpina</name>
    <name type="common">Oleaginous fungus</name>
    <name type="synonym">Mortierella renispora</name>
    <dbReference type="NCBI Taxonomy" id="64518"/>
    <lineage>
        <taxon>Eukaryota</taxon>
        <taxon>Fungi</taxon>
        <taxon>Fungi incertae sedis</taxon>
        <taxon>Mucoromycota</taxon>
        <taxon>Mortierellomycotina</taxon>
        <taxon>Mortierellomycetes</taxon>
        <taxon>Mortierellales</taxon>
        <taxon>Mortierellaceae</taxon>
        <taxon>Mortierella</taxon>
    </lineage>
</organism>
<name>A0A9P6LV82_MORAP</name>
<evidence type="ECO:0000256" key="2">
    <source>
        <dbReference type="SAM" id="SignalP"/>
    </source>
</evidence>
<reference evidence="3" key="1">
    <citation type="journal article" date="2020" name="Fungal Divers.">
        <title>Resolving the Mortierellaceae phylogeny through synthesis of multi-gene phylogenetics and phylogenomics.</title>
        <authorList>
            <person name="Vandepol N."/>
            <person name="Liber J."/>
            <person name="Desiro A."/>
            <person name="Na H."/>
            <person name="Kennedy M."/>
            <person name="Barry K."/>
            <person name="Grigoriev I.V."/>
            <person name="Miller A.N."/>
            <person name="O'Donnell K."/>
            <person name="Stajich J.E."/>
            <person name="Bonito G."/>
        </authorList>
    </citation>
    <scope>NUCLEOTIDE SEQUENCE</scope>
    <source>
        <strain evidence="3">CK1249</strain>
    </source>
</reference>
<evidence type="ECO:0000256" key="1">
    <source>
        <dbReference type="SAM" id="MobiDB-lite"/>
    </source>
</evidence>
<feature type="region of interest" description="Disordered" evidence="1">
    <location>
        <begin position="45"/>
        <end position="85"/>
    </location>
</feature>
<feature type="compositionally biased region" description="Basic and acidic residues" evidence="1">
    <location>
        <begin position="224"/>
        <end position="244"/>
    </location>
</feature>
<proteinExistence type="predicted"/>
<feature type="region of interest" description="Disordered" evidence="1">
    <location>
        <begin position="138"/>
        <end position="246"/>
    </location>
</feature>
<feature type="compositionally biased region" description="Acidic residues" evidence="1">
    <location>
        <begin position="143"/>
        <end position="169"/>
    </location>
</feature>
<feature type="chain" id="PRO_5040509336" evidence="2">
    <location>
        <begin position="30"/>
        <end position="660"/>
    </location>
</feature>
<keyword evidence="4" id="KW-1185">Reference proteome</keyword>
<evidence type="ECO:0000313" key="3">
    <source>
        <dbReference type="EMBL" id="KAF9946073.1"/>
    </source>
</evidence>
<dbReference type="AlphaFoldDB" id="A0A9P6LV82"/>
<feature type="compositionally biased region" description="Basic and acidic residues" evidence="1">
    <location>
        <begin position="181"/>
        <end position="204"/>
    </location>
</feature>
<keyword evidence="2" id="KW-0732">Signal</keyword>
<sequence>MTTTSMASRHRALLGALLILCIGSLLTLSLHSFSDDSSNTDWVVARRPGFSNPPSSSNSHSSNADKVGTGAKGTDVENNSDLDTTGLDYATMSIDSLKRLVQGTILDTNEDLVDPTRPIRPKGSTAISKLVLKPHELHPAHEDDIDDDVDGQDQEEDGDEDDDEEEQIMDESAVGSDRDEDQGRKQSEDERDSTNLREGDKLSVDNDPAELGDATEIEESLDPNNDRDKYKPTEEDGTIEHTAENPRMGTSLADFDVNKVLPSSSSYLLFIPSGETIEAQFYSLLTSLWIAKHSNRTLIIPPPMMSPPSLNQLYPVFAGPKGRKRQRWSTLFDLRAIRDVQQTVLIDNTRPVLQTPFTPEMALEEENPTSNEQAVQHSLTQDPEGSTVAALTGTAVPVKVKCHGPPTAGSWKALDFAGRHFLNRYNLMAEFEILSDPYWNLKPEVIQRNWRAALQTGAQDGSESANYEDDRHRQLVCISGAELVGTENPVIEEMIWQEIGLQIPFSNGVKQQGRQNVVQMLRALEKEDRRNGYIGVHIDKLPSKEFFDLIAKRIAMLQQTEGDTPRPVIVTTTETDPELVAKMDQQPRWLRIGSEDEGTGLFDVADDELGGYGQEVTRAFVMANSAIFVGSRASALSVHATFRIKYEGAIKQVPPRWELY</sequence>